<dbReference type="PANTHER" id="PTHR11662:SF399">
    <property type="entry name" value="FI19708P1-RELATED"/>
    <property type="match status" value="1"/>
</dbReference>
<proteinExistence type="predicted"/>
<dbReference type="SUPFAM" id="SSF103473">
    <property type="entry name" value="MFS general substrate transporter"/>
    <property type="match status" value="1"/>
</dbReference>
<feature type="transmembrane region" description="Helical" evidence="6">
    <location>
        <begin position="85"/>
        <end position="107"/>
    </location>
</feature>
<dbReference type="EMBL" id="NUEQ01000038">
    <property type="protein sequence ID" value="PEJ29786.1"/>
    <property type="molecule type" value="Genomic_DNA"/>
</dbReference>
<dbReference type="InterPro" id="IPR050382">
    <property type="entry name" value="MFS_Na/Anion_cotransporter"/>
</dbReference>
<name>A0AAX0RYR8_9BACI</name>
<feature type="transmembrane region" description="Helical" evidence="6">
    <location>
        <begin position="409"/>
        <end position="429"/>
    </location>
</feature>
<reference evidence="8 9" key="1">
    <citation type="submission" date="2017-09" db="EMBL/GenBank/DDBJ databases">
        <title>Large-scale bioinformatics analysis of Bacillus genomes uncovers conserved roles of natural products in bacterial physiology.</title>
        <authorList>
            <consortium name="Agbiome Team Llc"/>
            <person name="Bleich R.M."/>
            <person name="Kirk G.J."/>
            <person name="Santa Maria K.C."/>
            <person name="Allen S.E."/>
            <person name="Farag S."/>
            <person name="Shank E.A."/>
            <person name="Bowers A."/>
        </authorList>
    </citation>
    <scope>NUCLEOTIDE SEQUENCE [LARGE SCALE GENOMIC DNA]</scope>
    <source>
        <strain evidence="8 9">AFS003229</strain>
    </source>
</reference>
<feature type="transmembrane region" description="Helical" evidence="6">
    <location>
        <begin position="52"/>
        <end position="73"/>
    </location>
</feature>
<evidence type="ECO:0000256" key="3">
    <source>
        <dbReference type="ARBA" id="ARBA00022692"/>
    </source>
</evidence>
<evidence type="ECO:0000256" key="5">
    <source>
        <dbReference type="ARBA" id="ARBA00023136"/>
    </source>
</evidence>
<comment type="subcellular location">
    <subcellularLocation>
        <location evidence="1">Cell membrane</location>
        <topology evidence="1">Multi-pass membrane protein</topology>
    </subcellularLocation>
</comment>
<evidence type="ECO:0000256" key="2">
    <source>
        <dbReference type="ARBA" id="ARBA00022448"/>
    </source>
</evidence>
<dbReference type="Gene3D" id="1.20.1250.20">
    <property type="entry name" value="MFS general substrate transporter like domains"/>
    <property type="match status" value="2"/>
</dbReference>
<evidence type="ECO:0000313" key="9">
    <source>
        <dbReference type="Proteomes" id="UP000220106"/>
    </source>
</evidence>
<feature type="transmembrane region" description="Helical" evidence="6">
    <location>
        <begin position="345"/>
        <end position="365"/>
    </location>
</feature>
<feature type="transmembrane region" description="Helical" evidence="6">
    <location>
        <begin position="177"/>
        <end position="198"/>
    </location>
</feature>
<dbReference type="GO" id="GO:0005886">
    <property type="term" value="C:plasma membrane"/>
    <property type="evidence" value="ECO:0007669"/>
    <property type="project" value="UniProtKB-SubCell"/>
</dbReference>
<comment type="caution">
    <text evidence="8">The sequence shown here is derived from an EMBL/GenBank/DDBJ whole genome shotgun (WGS) entry which is preliminary data.</text>
</comment>
<dbReference type="PROSITE" id="PS50850">
    <property type="entry name" value="MFS"/>
    <property type="match status" value="1"/>
</dbReference>
<feature type="transmembrane region" description="Helical" evidence="6">
    <location>
        <begin position="252"/>
        <end position="274"/>
    </location>
</feature>
<feature type="transmembrane region" description="Helical" evidence="6">
    <location>
        <begin position="20"/>
        <end position="40"/>
    </location>
</feature>
<dbReference type="InterPro" id="IPR036259">
    <property type="entry name" value="MFS_trans_sf"/>
</dbReference>
<evidence type="ECO:0000256" key="6">
    <source>
        <dbReference type="SAM" id="Phobius"/>
    </source>
</evidence>
<accession>A0AAX0RYR8</accession>
<dbReference type="AlphaFoldDB" id="A0AAX0RYR8"/>
<dbReference type="Proteomes" id="UP000220106">
    <property type="component" value="Unassembled WGS sequence"/>
</dbReference>
<dbReference type="PANTHER" id="PTHR11662">
    <property type="entry name" value="SOLUTE CARRIER FAMILY 17"/>
    <property type="match status" value="1"/>
</dbReference>
<keyword evidence="3 6" id="KW-0812">Transmembrane</keyword>
<evidence type="ECO:0000256" key="4">
    <source>
        <dbReference type="ARBA" id="ARBA00022989"/>
    </source>
</evidence>
<dbReference type="Pfam" id="PF07690">
    <property type="entry name" value="MFS_1"/>
    <property type="match status" value="1"/>
</dbReference>
<dbReference type="InterPro" id="IPR020846">
    <property type="entry name" value="MFS_dom"/>
</dbReference>
<feature type="transmembrane region" description="Helical" evidence="6">
    <location>
        <begin position="113"/>
        <end position="135"/>
    </location>
</feature>
<organism evidence="8 9">
    <name type="scientific">Peribacillus butanolivorans</name>
    <dbReference type="NCBI Taxonomy" id="421767"/>
    <lineage>
        <taxon>Bacteria</taxon>
        <taxon>Bacillati</taxon>
        <taxon>Bacillota</taxon>
        <taxon>Bacilli</taxon>
        <taxon>Bacillales</taxon>
        <taxon>Bacillaceae</taxon>
        <taxon>Peribacillus</taxon>
    </lineage>
</organism>
<sequence>MGGMHMMEETSNKVQNGRWLFLISSLFAVYLLEFLDGMIISYAAVGGMNEDFGLTASLTGLVIGIFSIGRMFLQIKAGGWASKGMARKIGAFLVLGNSIFLFMQGFADNGTQLLIYRFIQGIFQGGLYPMIIVIIGNWFPDKERSKAYTIFGACTATSQIIIGPLMGLILSTMNWRAAFIIFGIASLTTVILWLLYVTDFPQDAKWLKKEEKEYLLSELQREKELLSESAIITANANKLDKKPFMRIISNKYVWVLCGMNFCASIGVMGFGAWMPKLIADITGAGIGNVGLLATIPNIFVLFGLFMFSKLAGKSPNRRLLVGIPMLFFGSFLIIGHFASGVWANFILICIAAFFLQGYLATLWTIPPMIFAKDISGSVQGFIVMAGTFGFFVGPYLVGIIMDIMGNSSLGMVAVGICLIIGFVISRLLPIETTKPINNKELAA</sequence>
<evidence type="ECO:0000259" key="7">
    <source>
        <dbReference type="PROSITE" id="PS50850"/>
    </source>
</evidence>
<dbReference type="InterPro" id="IPR011701">
    <property type="entry name" value="MFS"/>
</dbReference>
<keyword evidence="2" id="KW-0813">Transport</keyword>
<evidence type="ECO:0000256" key="1">
    <source>
        <dbReference type="ARBA" id="ARBA00004651"/>
    </source>
</evidence>
<keyword evidence="4 6" id="KW-1133">Transmembrane helix</keyword>
<dbReference type="GO" id="GO:0022857">
    <property type="term" value="F:transmembrane transporter activity"/>
    <property type="evidence" value="ECO:0007669"/>
    <property type="project" value="InterPro"/>
</dbReference>
<feature type="transmembrane region" description="Helical" evidence="6">
    <location>
        <begin position="286"/>
        <end position="307"/>
    </location>
</feature>
<keyword evidence="5 6" id="KW-0472">Membrane</keyword>
<feature type="domain" description="Major facilitator superfamily (MFS) profile" evidence="7">
    <location>
        <begin position="22"/>
        <end position="433"/>
    </location>
</feature>
<gene>
    <name evidence="8" type="ORF">CN689_21730</name>
</gene>
<feature type="transmembrane region" description="Helical" evidence="6">
    <location>
        <begin position="147"/>
        <end position="171"/>
    </location>
</feature>
<feature type="transmembrane region" description="Helical" evidence="6">
    <location>
        <begin position="319"/>
        <end position="339"/>
    </location>
</feature>
<protein>
    <recommendedName>
        <fullName evidence="7">Major facilitator superfamily (MFS) profile domain-containing protein</fullName>
    </recommendedName>
</protein>
<feature type="transmembrane region" description="Helical" evidence="6">
    <location>
        <begin position="377"/>
        <end position="397"/>
    </location>
</feature>
<evidence type="ECO:0000313" key="8">
    <source>
        <dbReference type="EMBL" id="PEJ29786.1"/>
    </source>
</evidence>